<keyword evidence="3" id="KW-1185">Reference proteome</keyword>
<reference evidence="1" key="2">
    <citation type="submission" date="2019-06" db="EMBL/GenBank/DDBJ databases">
        <title>Genomics analysis of Aphanomyces spp. identifies a new class of oomycete effector associated with host adaptation.</title>
        <authorList>
            <person name="Gaulin E."/>
        </authorList>
    </citation>
    <scope>NUCLEOTIDE SEQUENCE</scope>
    <source>
        <strain evidence="1">CBS 578.67</strain>
    </source>
</reference>
<reference evidence="2 3" key="1">
    <citation type="submission" date="2019-03" db="EMBL/GenBank/DDBJ databases">
        <authorList>
            <person name="Gaulin E."/>
            <person name="Dumas B."/>
        </authorList>
    </citation>
    <scope>NUCLEOTIDE SEQUENCE [LARGE SCALE GENOMIC DNA]</scope>
    <source>
        <strain evidence="2">CBS 568.67</strain>
    </source>
</reference>
<proteinExistence type="predicted"/>
<dbReference type="AlphaFoldDB" id="A0A485KBU3"/>
<dbReference type="Proteomes" id="UP000332933">
    <property type="component" value="Unassembled WGS sequence"/>
</dbReference>
<dbReference type="EMBL" id="CAADRA010000710">
    <property type="protein sequence ID" value="VFT80833.1"/>
    <property type="molecule type" value="Genomic_DNA"/>
</dbReference>
<protein>
    <submittedName>
        <fullName evidence="2">Aste57867_3678 protein</fullName>
    </submittedName>
</protein>
<dbReference type="EMBL" id="VJMH01000710">
    <property type="protein sequence ID" value="KAF0714802.1"/>
    <property type="molecule type" value="Genomic_DNA"/>
</dbReference>
<evidence type="ECO:0000313" key="1">
    <source>
        <dbReference type="EMBL" id="KAF0714802.1"/>
    </source>
</evidence>
<evidence type="ECO:0000313" key="2">
    <source>
        <dbReference type="EMBL" id="VFT80833.1"/>
    </source>
</evidence>
<name>A0A485KBU3_9STRA</name>
<evidence type="ECO:0000313" key="3">
    <source>
        <dbReference type="Proteomes" id="UP000332933"/>
    </source>
</evidence>
<sequence>MAVCAPQRSPAVHETWSNSYPWGTLLPKRQMCLAAAGLAPTTTAGDWMKNFKPEYYNLGECISGLQLFNATLPNCLVRGQAVIPTPCPANWTKASSASSLVIDAALLALVSALIFQMPF</sequence>
<gene>
    <name evidence="2" type="primary">Aste57867_3678</name>
    <name evidence="1" type="ORF">As57867_003667</name>
    <name evidence="2" type="ORF">ASTE57867_3678</name>
</gene>
<accession>A0A485KBU3</accession>
<organism evidence="2 3">
    <name type="scientific">Aphanomyces stellatus</name>
    <dbReference type="NCBI Taxonomy" id="120398"/>
    <lineage>
        <taxon>Eukaryota</taxon>
        <taxon>Sar</taxon>
        <taxon>Stramenopiles</taxon>
        <taxon>Oomycota</taxon>
        <taxon>Saprolegniomycetes</taxon>
        <taxon>Saprolegniales</taxon>
        <taxon>Verrucalvaceae</taxon>
        <taxon>Aphanomyces</taxon>
    </lineage>
</organism>